<sequence length="421" mass="46191">MRNTVNRLLFILVLSTSNTVWSNTEMSLRVATFNVSMTGDNYTAPGEAVTGNELFEQLATGTHQQIRTIAETIQRVRPDILLLNEFDFSADPARGVDAFRRRFLLQSRQGADAIDYPYYYLAPVNAGIDSGFDLDGDGIASGRGQDALGYGLYPGQYGMLLLSRYPIEHGAARTFQQLLWRDMPGNLLVDIRDSEGSPWYTEAMQQVLRLSSKSHWDIPVRVNGQLLRILASHPTPPVFDGPENRNGKRNHDEIRFWVDYLDGGVSANYIRDDAGGAGGLRGNRFIILGDLNASPVEGDAWPAAIDSLLNHPQVNATVVPTSAGGRENQPDNPHAASHTADFKLRVDYVLPSVTGLRATAAGVFWPAAGDPLARLAKDRHSSSDHRLVWMDLVLEKIPVTARDTGDTGDSPEDMSPGQTGY</sequence>
<evidence type="ECO:0000313" key="4">
    <source>
        <dbReference type="EMBL" id="PLW83823.1"/>
    </source>
</evidence>
<comment type="caution">
    <text evidence="4">The sequence shown here is derived from an EMBL/GenBank/DDBJ whole genome shotgun (WGS) entry which is preliminary data.</text>
</comment>
<dbReference type="SUPFAM" id="SSF56219">
    <property type="entry name" value="DNase I-like"/>
    <property type="match status" value="1"/>
</dbReference>
<keyword evidence="4" id="KW-0378">Hydrolase</keyword>
<name>A0A2N5Y602_9GAMM</name>
<dbReference type="InterPro" id="IPR005135">
    <property type="entry name" value="Endo/exonuclease/phosphatase"/>
</dbReference>
<keyword evidence="2" id="KW-0732">Signal</keyword>
<keyword evidence="4" id="KW-0269">Exonuclease</keyword>
<organism evidence="4 5">
    <name type="scientific">Kineobactrum sediminis</name>
    <dbReference type="NCBI Taxonomy" id="1905677"/>
    <lineage>
        <taxon>Bacteria</taxon>
        <taxon>Pseudomonadati</taxon>
        <taxon>Pseudomonadota</taxon>
        <taxon>Gammaproteobacteria</taxon>
        <taxon>Cellvibrionales</taxon>
        <taxon>Halieaceae</taxon>
        <taxon>Kineobactrum</taxon>
    </lineage>
</organism>
<dbReference type="Pfam" id="PF03372">
    <property type="entry name" value="Exo_endo_phos"/>
    <property type="match status" value="1"/>
</dbReference>
<dbReference type="OrthoDB" id="292013at2"/>
<dbReference type="GO" id="GO:0004519">
    <property type="term" value="F:endonuclease activity"/>
    <property type="evidence" value="ECO:0007669"/>
    <property type="project" value="UniProtKB-KW"/>
</dbReference>
<gene>
    <name evidence="4" type="ORF">CWI75_00195</name>
</gene>
<feature type="region of interest" description="Disordered" evidence="1">
    <location>
        <begin position="400"/>
        <end position="421"/>
    </location>
</feature>
<reference evidence="5" key="1">
    <citation type="submission" date="2017-11" db="EMBL/GenBank/DDBJ databases">
        <title>The draft genome sequence of Chromatocurvus sp. F02.</title>
        <authorList>
            <person name="Du Z.-J."/>
            <person name="Chang Y.-Q."/>
        </authorList>
    </citation>
    <scope>NUCLEOTIDE SEQUENCE [LARGE SCALE GENOMIC DNA]</scope>
    <source>
        <strain evidence="5">F02</strain>
    </source>
</reference>
<keyword evidence="4" id="KW-0540">Nuclease</keyword>
<dbReference type="Proteomes" id="UP000234845">
    <property type="component" value="Unassembled WGS sequence"/>
</dbReference>
<protein>
    <submittedName>
        <fullName evidence="4">Endonuclease/exonuclease/phosphatase family protein</fullName>
    </submittedName>
</protein>
<evidence type="ECO:0000313" key="5">
    <source>
        <dbReference type="Proteomes" id="UP000234845"/>
    </source>
</evidence>
<dbReference type="InterPro" id="IPR036691">
    <property type="entry name" value="Endo/exonu/phosph_ase_sf"/>
</dbReference>
<dbReference type="AlphaFoldDB" id="A0A2N5Y602"/>
<dbReference type="RefSeq" id="WP_101519460.1">
    <property type="nucleotide sequence ID" value="NZ_PKLZ01000001.1"/>
</dbReference>
<accession>A0A2N5Y602</accession>
<feature type="domain" description="Endonuclease/exonuclease/phosphatase" evidence="3">
    <location>
        <begin position="32"/>
        <end position="385"/>
    </location>
</feature>
<evidence type="ECO:0000256" key="2">
    <source>
        <dbReference type="SAM" id="SignalP"/>
    </source>
</evidence>
<dbReference type="EMBL" id="PKLZ01000001">
    <property type="protein sequence ID" value="PLW83823.1"/>
    <property type="molecule type" value="Genomic_DNA"/>
</dbReference>
<keyword evidence="4" id="KW-0255">Endonuclease</keyword>
<evidence type="ECO:0000256" key="1">
    <source>
        <dbReference type="SAM" id="MobiDB-lite"/>
    </source>
</evidence>
<keyword evidence="5" id="KW-1185">Reference proteome</keyword>
<feature type="chain" id="PRO_5014659314" evidence="2">
    <location>
        <begin position="23"/>
        <end position="421"/>
    </location>
</feature>
<dbReference type="GO" id="GO:0004527">
    <property type="term" value="F:exonuclease activity"/>
    <property type="evidence" value="ECO:0007669"/>
    <property type="project" value="UniProtKB-KW"/>
</dbReference>
<proteinExistence type="predicted"/>
<evidence type="ECO:0000259" key="3">
    <source>
        <dbReference type="Pfam" id="PF03372"/>
    </source>
</evidence>
<feature type="signal peptide" evidence="2">
    <location>
        <begin position="1"/>
        <end position="22"/>
    </location>
</feature>
<dbReference type="Gene3D" id="3.60.10.10">
    <property type="entry name" value="Endonuclease/exonuclease/phosphatase"/>
    <property type="match status" value="1"/>
</dbReference>